<dbReference type="EMBL" id="JASTZU010000010">
    <property type="protein sequence ID" value="MDL4839139.1"/>
    <property type="molecule type" value="Genomic_DNA"/>
</dbReference>
<protein>
    <submittedName>
        <fullName evidence="1">YaaL family protein</fullName>
    </submittedName>
</protein>
<dbReference type="Proteomes" id="UP001235343">
    <property type="component" value="Unassembled WGS sequence"/>
</dbReference>
<comment type="caution">
    <text evidence="1">The sequence shown here is derived from an EMBL/GenBank/DDBJ whole genome shotgun (WGS) entry which is preliminary data.</text>
</comment>
<organism evidence="1 2">
    <name type="scientific">Aquibacillus rhizosphaerae</name>
    <dbReference type="NCBI Taxonomy" id="3051431"/>
    <lineage>
        <taxon>Bacteria</taxon>
        <taxon>Bacillati</taxon>
        <taxon>Bacillota</taxon>
        <taxon>Bacilli</taxon>
        <taxon>Bacillales</taxon>
        <taxon>Bacillaceae</taxon>
        <taxon>Aquibacillus</taxon>
    </lineage>
</organism>
<evidence type="ECO:0000313" key="1">
    <source>
        <dbReference type="EMBL" id="MDL4839139.1"/>
    </source>
</evidence>
<sequence>MLSSKKIKKNEVDKQLLDDIFKLKNEWMNLKSIIERSFEPSEIGLYDLSIAEAKYFFLLREARHRKISALR</sequence>
<dbReference type="InterPro" id="IPR019644">
    <property type="entry name" value="DUF2508"/>
</dbReference>
<accession>A0ABT7L004</accession>
<keyword evidence="2" id="KW-1185">Reference proteome</keyword>
<evidence type="ECO:0000313" key="2">
    <source>
        <dbReference type="Proteomes" id="UP001235343"/>
    </source>
</evidence>
<proteinExistence type="predicted"/>
<gene>
    <name evidence="1" type="ORF">QQS35_01515</name>
</gene>
<reference evidence="1 2" key="1">
    <citation type="submission" date="2023-06" db="EMBL/GenBank/DDBJ databases">
        <title>Aquibacillus rhizosphaerae LR5S19.</title>
        <authorList>
            <person name="Sun J.-Q."/>
        </authorList>
    </citation>
    <scope>NUCLEOTIDE SEQUENCE [LARGE SCALE GENOMIC DNA]</scope>
    <source>
        <strain evidence="1 2">LR5S19</strain>
    </source>
</reference>
<name>A0ABT7L004_9BACI</name>
<dbReference type="Pfam" id="PF10704">
    <property type="entry name" value="DUF2508"/>
    <property type="match status" value="1"/>
</dbReference>